<evidence type="ECO:0000256" key="1">
    <source>
        <dbReference type="SAM" id="SignalP"/>
    </source>
</evidence>
<evidence type="ECO:0000313" key="4">
    <source>
        <dbReference type="Proteomes" id="UP000694545"/>
    </source>
</evidence>
<dbReference type="InterPro" id="IPR006629">
    <property type="entry name" value="LITAF"/>
</dbReference>
<keyword evidence="4" id="KW-1185">Reference proteome</keyword>
<dbReference type="Ensembl" id="ENSVKKT00000025377.1">
    <property type="protein sequence ID" value="ENSVKKP00000024776.1"/>
    <property type="gene ID" value="ENSVKKG00000016315.1"/>
</dbReference>
<sequence>MGLPPQLPHTLRSPSTVLHVITLFTLCVSLPPYRGCLGCFLIPFFTKCCKDVDHYCPCCQYHIYRYKRL</sequence>
<feature type="signal peptide" evidence="1">
    <location>
        <begin position="1"/>
        <end position="29"/>
    </location>
</feature>
<feature type="domain" description="LITAF" evidence="2">
    <location>
        <begin position="1"/>
        <end position="68"/>
    </location>
</feature>
<dbReference type="Proteomes" id="UP000694545">
    <property type="component" value="Unplaced"/>
</dbReference>
<keyword evidence="1" id="KW-0732">Signal</keyword>
<feature type="chain" id="PRO_5034424097" description="LITAF domain-containing protein" evidence="1">
    <location>
        <begin position="30"/>
        <end position="69"/>
    </location>
</feature>
<dbReference type="AlphaFoldDB" id="A0A8D2LNM1"/>
<organism evidence="3 4">
    <name type="scientific">Varanus komodoensis</name>
    <name type="common">Komodo dragon</name>
    <dbReference type="NCBI Taxonomy" id="61221"/>
    <lineage>
        <taxon>Eukaryota</taxon>
        <taxon>Metazoa</taxon>
        <taxon>Chordata</taxon>
        <taxon>Craniata</taxon>
        <taxon>Vertebrata</taxon>
        <taxon>Euteleostomi</taxon>
        <taxon>Lepidosauria</taxon>
        <taxon>Squamata</taxon>
        <taxon>Bifurcata</taxon>
        <taxon>Unidentata</taxon>
        <taxon>Episquamata</taxon>
        <taxon>Toxicofera</taxon>
        <taxon>Anguimorpha</taxon>
        <taxon>Paleoanguimorpha</taxon>
        <taxon>Varanoidea</taxon>
        <taxon>Varanidae</taxon>
        <taxon>Varanus</taxon>
    </lineage>
</organism>
<evidence type="ECO:0000259" key="2">
    <source>
        <dbReference type="PROSITE" id="PS51837"/>
    </source>
</evidence>
<evidence type="ECO:0000313" key="3">
    <source>
        <dbReference type="Ensembl" id="ENSVKKP00000024776.1"/>
    </source>
</evidence>
<accession>A0A8D2LNM1</accession>
<reference evidence="3" key="1">
    <citation type="submission" date="2025-08" db="UniProtKB">
        <authorList>
            <consortium name="Ensembl"/>
        </authorList>
    </citation>
    <scope>IDENTIFICATION</scope>
</reference>
<reference evidence="3" key="2">
    <citation type="submission" date="2025-09" db="UniProtKB">
        <authorList>
            <consortium name="Ensembl"/>
        </authorList>
    </citation>
    <scope>IDENTIFICATION</scope>
</reference>
<dbReference type="Pfam" id="PF10601">
    <property type="entry name" value="zf-LITAF-like"/>
    <property type="match status" value="1"/>
</dbReference>
<dbReference type="SMART" id="SM00714">
    <property type="entry name" value="LITAF"/>
    <property type="match status" value="1"/>
</dbReference>
<dbReference type="PROSITE" id="PS51837">
    <property type="entry name" value="LITAF"/>
    <property type="match status" value="1"/>
</dbReference>
<name>A0A8D2LNM1_VARKO</name>
<proteinExistence type="predicted"/>
<protein>
    <recommendedName>
        <fullName evidence="2">LITAF domain-containing protein</fullName>
    </recommendedName>
</protein>